<dbReference type="OrthoDB" id="8653034at2"/>
<evidence type="ECO:0000313" key="2">
    <source>
        <dbReference type="EMBL" id="PJE35410.1"/>
    </source>
</evidence>
<dbReference type="InterPro" id="IPR025240">
    <property type="entry name" value="DUF4189"/>
</dbReference>
<dbReference type="Pfam" id="PF13827">
    <property type="entry name" value="DUF4189"/>
    <property type="match status" value="1"/>
</dbReference>
<dbReference type="RefSeq" id="WP_100163717.1">
    <property type="nucleotide sequence ID" value="NZ_PGTB01000093.1"/>
</dbReference>
<evidence type="ECO:0000259" key="1">
    <source>
        <dbReference type="Pfam" id="PF13827"/>
    </source>
</evidence>
<reference evidence="2 3" key="1">
    <citation type="journal article" date="2018" name="Int. J. Syst. Evol. Microbiol.">
        <title>Pseudooceanicola lipolyticus sp. nov., a marine alphaproteobacterium, reclassification of Oceanicola flagellatus as Pseudooceanicola flagellatus comb. nov. and emended description of the genus Pseudooceanicola.</title>
        <authorList>
            <person name="Huang M.-M."/>
            <person name="Guo L.-L."/>
            <person name="Wu Y.-H."/>
            <person name="Lai Q.-L."/>
            <person name="Shao Z.-Z."/>
            <person name="Wang C.-S."/>
            <person name="Wu M."/>
            <person name="Xu X.-W."/>
        </authorList>
    </citation>
    <scope>NUCLEOTIDE SEQUENCE [LARGE SCALE GENOMIC DNA]</scope>
    <source>
        <strain evidence="2 3">157</strain>
    </source>
</reference>
<feature type="domain" description="DUF4189" evidence="1">
    <location>
        <begin position="25"/>
        <end position="125"/>
    </location>
</feature>
<protein>
    <recommendedName>
        <fullName evidence="1">DUF4189 domain-containing protein</fullName>
    </recommendedName>
</protein>
<accession>A0A2M8IY03</accession>
<dbReference type="AlphaFoldDB" id="A0A2M8IY03"/>
<proteinExistence type="predicted"/>
<dbReference type="EMBL" id="PGTB01000093">
    <property type="protein sequence ID" value="PJE35410.1"/>
    <property type="molecule type" value="Genomic_DNA"/>
</dbReference>
<name>A0A2M8IY03_9RHOB</name>
<sequence>MIRPLLISAQSLTAVPELAAAESCGAIAYGIKSNKYGRSWKYGSRAGAEKAAIDFCKAAGGRNCQVGVWLEDSRGTLAASEMSKSMNQTGVSWGFSSAAASHARAVAECEARDGAGTCRVIASVCSNGQ</sequence>
<evidence type="ECO:0000313" key="3">
    <source>
        <dbReference type="Proteomes" id="UP000231553"/>
    </source>
</evidence>
<organism evidence="2 3">
    <name type="scientific">Pseudooceanicola lipolyticus</name>
    <dbReference type="NCBI Taxonomy" id="2029104"/>
    <lineage>
        <taxon>Bacteria</taxon>
        <taxon>Pseudomonadati</taxon>
        <taxon>Pseudomonadota</taxon>
        <taxon>Alphaproteobacteria</taxon>
        <taxon>Rhodobacterales</taxon>
        <taxon>Paracoccaceae</taxon>
        <taxon>Pseudooceanicola</taxon>
    </lineage>
</organism>
<dbReference type="Proteomes" id="UP000231553">
    <property type="component" value="Unassembled WGS sequence"/>
</dbReference>
<gene>
    <name evidence="2" type="ORF">CVM52_17320</name>
</gene>
<keyword evidence="3" id="KW-1185">Reference proteome</keyword>
<comment type="caution">
    <text evidence="2">The sequence shown here is derived from an EMBL/GenBank/DDBJ whole genome shotgun (WGS) entry which is preliminary data.</text>
</comment>